<evidence type="ECO:0000313" key="4">
    <source>
        <dbReference type="EMBL" id="CAE7722237.1"/>
    </source>
</evidence>
<accession>A0A812XG38</accession>
<dbReference type="Gene3D" id="3.40.50.720">
    <property type="entry name" value="NAD(P)-binding Rossmann-like Domain"/>
    <property type="match status" value="1"/>
</dbReference>
<keyword evidence="5" id="KW-1185">Reference proteome</keyword>
<dbReference type="Pfam" id="PF00106">
    <property type="entry name" value="adh_short"/>
    <property type="match status" value="1"/>
</dbReference>
<dbReference type="NCBIfam" id="NF006597">
    <property type="entry name" value="PRK09134.1"/>
    <property type="match status" value="1"/>
</dbReference>
<dbReference type="PANTHER" id="PTHR43639:SF1">
    <property type="entry name" value="SHORT-CHAIN DEHYDROGENASE_REDUCTASE FAMILY PROTEIN"/>
    <property type="match status" value="1"/>
</dbReference>
<name>A0A812XG38_9DINO</name>
<gene>
    <name evidence="4" type="primary">gdhII</name>
    <name evidence="4" type="ORF">SNEC2469_LOCUS20824</name>
</gene>
<evidence type="ECO:0000256" key="2">
    <source>
        <dbReference type="ARBA" id="ARBA00023002"/>
    </source>
</evidence>
<dbReference type="PRINTS" id="PR00080">
    <property type="entry name" value="SDRFAMILY"/>
</dbReference>
<proteinExistence type="inferred from homology"/>
<dbReference type="PRINTS" id="PR00081">
    <property type="entry name" value="GDHRDH"/>
</dbReference>
<sequence>MTDAPQTLEDPRLPRAALVTGAARRVGAALAAHLGARGWSVAVHYRDSAAEAEAVCRTIEAAGGKAAALQADLADPQTLAPLVERAAEACGPLGLLVNNASIFEYDDADSAGAESWQRHQDINLRAPLGLTQRFAALLPQDAAGLVINMIDTRVLNLTPRYLSYTVSKTGLWTLTQTLAQALAPRIRVNGIGLGPTLPVEGQTDADFAERCSRLPLDAGPSLEEVCAALQFLLEARSMTGQMLGLDGGDHLTRAPTVPGGAA</sequence>
<dbReference type="GO" id="GO:0016491">
    <property type="term" value="F:oxidoreductase activity"/>
    <property type="evidence" value="ECO:0007669"/>
    <property type="project" value="UniProtKB-KW"/>
</dbReference>
<dbReference type="AlphaFoldDB" id="A0A812XG38"/>
<comment type="similarity">
    <text evidence="1 3">Belongs to the short-chain dehydrogenases/reductases (SDR) family.</text>
</comment>
<dbReference type="Proteomes" id="UP000601435">
    <property type="component" value="Unassembled WGS sequence"/>
</dbReference>
<dbReference type="InterPro" id="IPR020904">
    <property type="entry name" value="Sc_DH/Rdtase_CS"/>
</dbReference>
<dbReference type="SUPFAM" id="SSF51735">
    <property type="entry name" value="NAD(P)-binding Rossmann-fold domains"/>
    <property type="match status" value="1"/>
</dbReference>
<dbReference type="PANTHER" id="PTHR43639">
    <property type="entry name" value="OXIDOREDUCTASE, SHORT-CHAIN DEHYDROGENASE/REDUCTASE FAMILY (AFU_ORTHOLOGUE AFUA_5G02870)"/>
    <property type="match status" value="1"/>
</dbReference>
<dbReference type="OrthoDB" id="47007at2759"/>
<evidence type="ECO:0000313" key="5">
    <source>
        <dbReference type="Proteomes" id="UP000601435"/>
    </source>
</evidence>
<dbReference type="EMBL" id="CAJNJA010036585">
    <property type="protein sequence ID" value="CAE7722237.1"/>
    <property type="molecule type" value="Genomic_DNA"/>
</dbReference>
<reference evidence="4" key="1">
    <citation type="submission" date="2021-02" db="EMBL/GenBank/DDBJ databases">
        <authorList>
            <person name="Dougan E. K."/>
            <person name="Rhodes N."/>
            <person name="Thang M."/>
            <person name="Chan C."/>
        </authorList>
    </citation>
    <scope>NUCLEOTIDE SEQUENCE</scope>
</reference>
<evidence type="ECO:0000256" key="3">
    <source>
        <dbReference type="RuleBase" id="RU000363"/>
    </source>
</evidence>
<evidence type="ECO:0000256" key="1">
    <source>
        <dbReference type="ARBA" id="ARBA00006484"/>
    </source>
</evidence>
<organism evidence="4 5">
    <name type="scientific">Symbiodinium necroappetens</name>
    <dbReference type="NCBI Taxonomy" id="1628268"/>
    <lineage>
        <taxon>Eukaryota</taxon>
        <taxon>Sar</taxon>
        <taxon>Alveolata</taxon>
        <taxon>Dinophyceae</taxon>
        <taxon>Suessiales</taxon>
        <taxon>Symbiodiniaceae</taxon>
        <taxon>Symbiodinium</taxon>
    </lineage>
</organism>
<protein>
    <submittedName>
        <fullName evidence="4">GdhII protein</fullName>
    </submittedName>
</protein>
<dbReference type="PROSITE" id="PS00061">
    <property type="entry name" value="ADH_SHORT"/>
    <property type="match status" value="1"/>
</dbReference>
<comment type="caution">
    <text evidence="4">The sequence shown here is derived from an EMBL/GenBank/DDBJ whole genome shotgun (WGS) entry which is preliminary data.</text>
</comment>
<keyword evidence="2" id="KW-0560">Oxidoreductase</keyword>
<dbReference type="InterPro" id="IPR036291">
    <property type="entry name" value="NAD(P)-bd_dom_sf"/>
</dbReference>
<dbReference type="InterPro" id="IPR002347">
    <property type="entry name" value="SDR_fam"/>
</dbReference>